<reference evidence="2 3" key="1">
    <citation type="submission" date="2018-02" db="EMBL/GenBank/DDBJ databases">
        <title>Genomic analysis of the strain RR4-38 isolated from a seawater recirculating aquaculture system.</title>
        <authorList>
            <person name="Kim Y.-S."/>
            <person name="Jang Y.H."/>
            <person name="Kim K.-H."/>
        </authorList>
    </citation>
    <scope>NUCLEOTIDE SEQUENCE [LARGE SCALE GENOMIC DNA]</scope>
    <source>
        <strain evidence="2 3">RR4-38</strain>
    </source>
</reference>
<evidence type="ECO:0000313" key="3">
    <source>
        <dbReference type="Proteomes" id="UP000238442"/>
    </source>
</evidence>
<organism evidence="2 3">
    <name type="scientific">Pukyongia salina</name>
    <dbReference type="NCBI Taxonomy" id="2094025"/>
    <lineage>
        <taxon>Bacteria</taxon>
        <taxon>Pseudomonadati</taxon>
        <taxon>Bacteroidota</taxon>
        <taxon>Flavobacteriia</taxon>
        <taxon>Flavobacteriales</taxon>
        <taxon>Flavobacteriaceae</taxon>
        <taxon>Pukyongia</taxon>
    </lineage>
</organism>
<evidence type="ECO:0008006" key="4">
    <source>
        <dbReference type="Google" id="ProtNLM"/>
    </source>
</evidence>
<dbReference type="AlphaFoldDB" id="A0A2S0HT11"/>
<keyword evidence="3" id="KW-1185">Reference proteome</keyword>
<proteinExistence type="predicted"/>
<evidence type="ECO:0000256" key="1">
    <source>
        <dbReference type="SAM" id="SignalP"/>
    </source>
</evidence>
<dbReference type="EMBL" id="CP027062">
    <property type="protein sequence ID" value="AVI49738.1"/>
    <property type="molecule type" value="Genomic_DNA"/>
</dbReference>
<dbReference type="Proteomes" id="UP000238442">
    <property type="component" value="Chromosome"/>
</dbReference>
<accession>A0A2S0HT11</accession>
<evidence type="ECO:0000313" key="2">
    <source>
        <dbReference type="EMBL" id="AVI49738.1"/>
    </source>
</evidence>
<feature type="chain" id="PRO_5015515067" description="Lipoprotein" evidence="1">
    <location>
        <begin position="23"/>
        <end position="210"/>
    </location>
</feature>
<name>A0A2S0HT11_9FLAO</name>
<dbReference type="KEGG" id="aue:C5O00_00590"/>
<feature type="signal peptide" evidence="1">
    <location>
        <begin position="1"/>
        <end position="22"/>
    </location>
</feature>
<dbReference type="RefSeq" id="WP_105213986.1">
    <property type="nucleotide sequence ID" value="NZ_CP027062.1"/>
</dbReference>
<keyword evidence="1" id="KW-0732">Signal</keyword>
<gene>
    <name evidence="2" type="ORF">C5O00_00590</name>
</gene>
<protein>
    <recommendedName>
        <fullName evidence="4">Lipoprotein</fullName>
    </recommendedName>
</protein>
<sequence>MKIKYILLVTITLVLTACVDKALEAVVWTEIEADEEPPGTYHLLEEDGTKIFLPHDFTRYSVSKFQKVLDSVLDGQEYESEIKRINKLKDARGSFYIYFDDQSRSSLTVSTVEYMQIEQEEAQTLLGMIRSHLDYEALKKNIEIEKVTAKYSGDKTKYVFKSVYKLTDLETNTEWYNSSYIVTSNLKTVFIQLVTSFETDFDPYILKTIL</sequence>
<dbReference type="OrthoDB" id="1436148at2"/>
<dbReference type="PROSITE" id="PS51257">
    <property type="entry name" value="PROKAR_LIPOPROTEIN"/>
    <property type="match status" value="1"/>
</dbReference>